<dbReference type="EMBL" id="JASMQC010000004">
    <property type="protein sequence ID" value="KAK1946119.1"/>
    <property type="molecule type" value="Genomic_DNA"/>
</dbReference>
<protein>
    <submittedName>
        <fullName evidence="9">RING finger protein 10</fullName>
    </submittedName>
</protein>
<feature type="region of interest" description="Disordered" evidence="7">
    <location>
        <begin position="579"/>
        <end position="630"/>
    </location>
</feature>
<name>A0AAD9LTF9_9STRA</name>
<dbReference type="GO" id="GO:0045944">
    <property type="term" value="P:positive regulation of transcription by RNA polymerase II"/>
    <property type="evidence" value="ECO:0007669"/>
    <property type="project" value="TreeGrafter"/>
</dbReference>
<feature type="region of interest" description="Disordered" evidence="7">
    <location>
        <begin position="306"/>
        <end position="336"/>
    </location>
</feature>
<dbReference type="PROSITE" id="PS00518">
    <property type="entry name" value="ZF_RING_1"/>
    <property type="match status" value="1"/>
</dbReference>
<dbReference type="GO" id="GO:0008270">
    <property type="term" value="F:zinc ion binding"/>
    <property type="evidence" value="ECO:0007669"/>
    <property type="project" value="UniProtKB-KW"/>
</dbReference>
<dbReference type="InterPro" id="IPR017907">
    <property type="entry name" value="Znf_RING_CS"/>
</dbReference>
<keyword evidence="5" id="KW-0862">Zinc</keyword>
<gene>
    <name evidence="9" type="ORF">P3T76_003167</name>
</gene>
<dbReference type="GO" id="GO:0005737">
    <property type="term" value="C:cytoplasm"/>
    <property type="evidence" value="ECO:0007669"/>
    <property type="project" value="UniProtKB-SubCell"/>
</dbReference>
<evidence type="ECO:0000256" key="7">
    <source>
        <dbReference type="SAM" id="MobiDB-lite"/>
    </source>
</evidence>
<dbReference type="InterPro" id="IPR039739">
    <property type="entry name" value="MAG2/RNF10"/>
</dbReference>
<feature type="compositionally biased region" description="Basic residues" evidence="7">
    <location>
        <begin position="478"/>
        <end position="487"/>
    </location>
</feature>
<keyword evidence="4 6" id="KW-0863">Zinc-finger</keyword>
<dbReference type="GO" id="GO:0000976">
    <property type="term" value="F:transcription cis-regulatory region binding"/>
    <property type="evidence" value="ECO:0007669"/>
    <property type="project" value="TreeGrafter"/>
</dbReference>
<dbReference type="Pfam" id="PF13923">
    <property type="entry name" value="zf-C3HC4_2"/>
    <property type="match status" value="1"/>
</dbReference>
<keyword evidence="10" id="KW-1185">Reference proteome</keyword>
<feature type="domain" description="RING-type" evidence="8">
    <location>
        <begin position="120"/>
        <end position="161"/>
    </location>
</feature>
<comment type="subcellular location">
    <subcellularLocation>
        <location evidence="1">Cytoplasm</location>
    </subcellularLocation>
</comment>
<evidence type="ECO:0000256" key="4">
    <source>
        <dbReference type="ARBA" id="ARBA00022771"/>
    </source>
</evidence>
<organism evidence="9 10">
    <name type="scientific">Phytophthora citrophthora</name>
    <dbReference type="NCBI Taxonomy" id="4793"/>
    <lineage>
        <taxon>Eukaryota</taxon>
        <taxon>Sar</taxon>
        <taxon>Stramenopiles</taxon>
        <taxon>Oomycota</taxon>
        <taxon>Peronosporomycetes</taxon>
        <taxon>Peronosporales</taxon>
        <taxon>Peronosporaceae</taxon>
        <taxon>Phytophthora</taxon>
    </lineage>
</organism>
<feature type="compositionally biased region" description="Low complexity" evidence="7">
    <location>
        <begin position="1"/>
        <end position="11"/>
    </location>
</feature>
<dbReference type="SMART" id="SM00184">
    <property type="entry name" value="RING"/>
    <property type="match status" value="1"/>
</dbReference>
<evidence type="ECO:0000256" key="1">
    <source>
        <dbReference type="ARBA" id="ARBA00004496"/>
    </source>
</evidence>
<feature type="region of interest" description="Disordered" evidence="7">
    <location>
        <begin position="478"/>
        <end position="499"/>
    </location>
</feature>
<proteinExistence type="predicted"/>
<feature type="region of interest" description="Disordered" evidence="7">
    <location>
        <begin position="1"/>
        <end position="27"/>
    </location>
</feature>
<sequence>MRNNSSRNNSNGGSGRRGPRREQKKNMDYEARVTRNGVSANHLLNFSMPEREKTVYHHQKKKKSSAPRTQTEYLHANYRFVIAPLDPDAVVPTWDLEALTEWSSVEQVLLWYDVESPQTCPICMDTFRAPKITKCGHVFCWPCILRYLSMTDKYWRRCPMCFESVQKGHLRSVQLHQLQIPPHVGSDVTFQFLERPKSSMFPQLRVLPPPEIKSKHSATEVSSHSTQSSPEAIAFAARKRSRKLPNVTDADATYSRILEATPGYLRELLYSEMRDLQSMDAEFRSSGDVDNLPFVEEAMRNTSGRLAKSDDFSHGTYGANHSNTTNTAGGKKGKPQDDGSGDLYSFYQIADGTYVVLHPLNMKCLLKEFSDAHQHAQEEESQENAHHRELEAAWTHEGSSTASSEPLPVDRYHLLPEQIHGRVLDIEHMVMDEEAQKRYRFLSHLPRFCDFYVCELDLTSQLSHSTLNAFRNDLKKRTKQRKLKMKHQSTPTPSSPIFKRNTDAFSLEEEGMMWPSPYEQALAESLEEFHLSNSSSTGIEFEAEYQTVSTSADEERSFARVTKNSGYFPVLGGVGSSESRDPIAFGSPSAWGNPSTSPPVTAWSSGKGGKKKAGKKGVSVFSTTQRRSYR</sequence>
<feature type="compositionally biased region" description="Polar residues" evidence="7">
    <location>
        <begin position="620"/>
        <end position="630"/>
    </location>
</feature>
<reference evidence="9" key="1">
    <citation type="submission" date="2023-08" db="EMBL/GenBank/DDBJ databases">
        <title>Reference Genome Resource for the Citrus Pathogen Phytophthora citrophthora.</title>
        <authorList>
            <person name="Moller H."/>
            <person name="Coetzee B."/>
            <person name="Rose L.J."/>
            <person name="Van Niekerk J.M."/>
        </authorList>
    </citation>
    <scope>NUCLEOTIDE SEQUENCE</scope>
    <source>
        <strain evidence="9">STE-U-9442</strain>
    </source>
</reference>
<evidence type="ECO:0000259" key="8">
    <source>
        <dbReference type="PROSITE" id="PS50089"/>
    </source>
</evidence>
<dbReference type="CDD" id="cd16536">
    <property type="entry name" value="RING-HC_RNF10"/>
    <property type="match status" value="1"/>
</dbReference>
<feature type="compositionally biased region" description="Polar residues" evidence="7">
    <location>
        <begin position="590"/>
        <end position="604"/>
    </location>
</feature>
<accession>A0AAD9LTF9</accession>
<keyword evidence="3" id="KW-0479">Metal-binding</keyword>
<dbReference type="AlphaFoldDB" id="A0AAD9LTF9"/>
<evidence type="ECO:0000256" key="6">
    <source>
        <dbReference type="PROSITE-ProRule" id="PRU00175"/>
    </source>
</evidence>
<dbReference type="PANTHER" id="PTHR12983">
    <property type="entry name" value="RING FINGER 10 FAMILY MEMBER"/>
    <property type="match status" value="1"/>
</dbReference>
<dbReference type="PANTHER" id="PTHR12983:SF9">
    <property type="entry name" value="E3 UBIQUITIN-PROTEIN LIGASE RNF10"/>
    <property type="match status" value="1"/>
</dbReference>
<keyword evidence="2" id="KW-0963">Cytoplasm</keyword>
<evidence type="ECO:0000313" key="9">
    <source>
        <dbReference type="EMBL" id="KAK1946119.1"/>
    </source>
</evidence>
<evidence type="ECO:0000256" key="5">
    <source>
        <dbReference type="ARBA" id="ARBA00022833"/>
    </source>
</evidence>
<dbReference type="InterPro" id="IPR013083">
    <property type="entry name" value="Znf_RING/FYVE/PHD"/>
</dbReference>
<evidence type="ECO:0000313" key="10">
    <source>
        <dbReference type="Proteomes" id="UP001259832"/>
    </source>
</evidence>
<dbReference type="Proteomes" id="UP001259832">
    <property type="component" value="Unassembled WGS sequence"/>
</dbReference>
<comment type="caution">
    <text evidence="9">The sequence shown here is derived from an EMBL/GenBank/DDBJ whole genome shotgun (WGS) entry which is preliminary data.</text>
</comment>
<feature type="compositionally biased region" description="Polar residues" evidence="7">
    <location>
        <begin position="319"/>
        <end position="328"/>
    </location>
</feature>
<dbReference type="PROSITE" id="PS50089">
    <property type="entry name" value="ZF_RING_2"/>
    <property type="match status" value="1"/>
</dbReference>
<evidence type="ECO:0000256" key="3">
    <source>
        <dbReference type="ARBA" id="ARBA00022723"/>
    </source>
</evidence>
<dbReference type="SUPFAM" id="SSF57850">
    <property type="entry name" value="RING/U-box"/>
    <property type="match status" value="1"/>
</dbReference>
<dbReference type="InterPro" id="IPR001841">
    <property type="entry name" value="Znf_RING"/>
</dbReference>
<dbReference type="Gene3D" id="3.30.40.10">
    <property type="entry name" value="Zinc/RING finger domain, C3HC4 (zinc finger)"/>
    <property type="match status" value="1"/>
</dbReference>
<evidence type="ECO:0000256" key="2">
    <source>
        <dbReference type="ARBA" id="ARBA00022490"/>
    </source>
</evidence>